<dbReference type="EMBL" id="JACRIW010000113">
    <property type="protein sequence ID" value="MBI5170966.1"/>
    <property type="molecule type" value="Genomic_DNA"/>
</dbReference>
<evidence type="ECO:0000259" key="5">
    <source>
        <dbReference type="Pfam" id="PF01168"/>
    </source>
</evidence>
<dbReference type="InterPro" id="IPR001608">
    <property type="entry name" value="Ala_racemase_N"/>
</dbReference>
<dbReference type="GO" id="GO:0030170">
    <property type="term" value="F:pyridoxal phosphate binding"/>
    <property type="evidence" value="ECO:0007669"/>
    <property type="project" value="UniProtKB-UniRule"/>
</dbReference>
<dbReference type="PANTHER" id="PTHR10146:SF14">
    <property type="entry name" value="PYRIDOXAL PHOSPHATE HOMEOSTASIS PROTEIN"/>
    <property type="match status" value="1"/>
</dbReference>
<gene>
    <name evidence="6" type="ORF">HZA61_15865</name>
</gene>
<name>A0A933WAF5_UNCEI</name>
<comment type="function">
    <text evidence="2">Pyridoxal 5'-phosphate (PLP)-binding protein, which is involved in PLP homeostasis.</text>
</comment>
<dbReference type="Proteomes" id="UP000696931">
    <property type="component" value="Unassembled WGS sequence"/>
</dbReference>
<dbReference type="NCBIfam" id="TIGR00044">
    <property type="entry name" value="YggS family pyridoxal phosphate-dependent enzyme"/>
    <property type="match status" value="1"/>
</dbReference>
<dbReference type="Gene3D" id="3.20.20.10">
    <property type="entry name" value="Alanine racemase"/>
    <property type="match status" value="1"/>
</dbReference>
<evidence type="ECO:0000256" key="3">
    <source>
        <dbReference type="PIRSR" id="PIRSR004848-1"/>
    </source>
</evidence>
<evidence type="ECO:0000313" key="7">
    <source>
        <dbReference type="Proteomes" id="UP000696931"/>
    </source>
</evidence>
<sequence>MADRLADIRARIAAAAARSARPAEAVTLVAVVKTLPAELVAEAVRLGVSDLGENRVHEAQAHQQVVARDAARWHLIGHLQRNKAGKAPGLFDVVHSVDDAELAVALARRAREAGRVLPVLIEVNVSGEDSKFGASPDTLDALLEQVASLEGLELRGLMTVPEAVDRPEDARAAFARLRGLRDAGAARLGRPLPELSMGMSGDFEVAVEEGATLVRVGSALFGARA</sequence>
<reference evidence="6" key="1">
    <citation type="submission" date="2020-07" db="EMBL/GenBank/DDBJ databases">
        <title>Huge and variable diversity of episymbiotic CPR bacteria and DPANN archaea in groundwater ecosystems.</title>
        <authorList>
            <person name="He C.Y."/>
            <person name="Keren R."/>
            <person name="Whittaker M."/>
            <person name="Farag I.F."/>
            <person name="Doudna J."/>
            <person name="Cate J.H.D."/>
            <person name="Banfield J.F."/>
        </authorList>
    </citation>
    <scope>NUCLEOTIDE SEQUENCE</scope>
    <source>
        <strain evidence="6">NC_groundwater_1813_Pr3_B-0.1um_71_17</strain>
    </source>
</reference>
<dbReference type="PIRSF" id="PIRSF004848">
    <property type="entry name" value="YBL036c_PLPDEIII"/>
    <property type="match status" value="1"/>
</dbReference>
<dbReference type="PANTHER" id="PTHR10146">
    <property type="entry name" value="PROLINE SYNTHETASE CO-TRANSCRIBED BACTERIAL HOMOLOG PROTEIN"/>
    <property type="match status" value="1"/>
</dbReference>
<comment type="caution">
    <text evidence="6">The sequence shown here is derived from an EMBL/GenBank/DDBJ whole genome shotgun (WGS) entry which is preliminary data.</text>
</comment>
<feature type="modified residue" description="N6-(pyridoxal phosphate)lysine" evidence="2 3">
    <location>
        <position position="33"/>
    </location>
</feature>
<accession>A0A933WAF5</accession>
<evidence type="ECO:0000256" key="4">
    <source>
        <dbReference type="RuleBase" id="RU004514"/>
    </source>
</evidence>
<protein>
    <recommendedName>
        <fullName evidence="2">Pyridoxal phosphate homeostasis protein</fullName>
        <shortName evidence="2">PLP homeostasis protein</shortName>
    </recommendedName>
</protein>
<dbReference type="CDD" id="cd00635">
    <property type="entry name" value="PLPDE_III_YBL036c_like"/>
    <property type="match status" value="1"/>
</dbReference>
<dbReference type="InterPro" id="IPR011078">
    <property type="entry name" value="PyrdxlP_homeostasis"/>
</dbReference>
<organism evidence="6 7">
    <name type="scientific">Eiseniibacteriota bacterium</name>
    <dbReference type="NCBI Taxonomy" id="2212470"/>
    <lineage>
        <taxon>Bacteria</taxon>
        <taxon>Candidatus Eiseniibacteriota</taxon>
    </lineage>
</organism>
<comment type="cofactor">
    <cofactor evidence="3">
        <name>pyridoxal 5'-phosphate</name>
        <dbReference type="ChEBI" id="CHEBI:597326"/>
    </cofactor>
</comment>
<evidence type="ECO:0000256" key="2">
    <source>
        <dbReference type="HAMAP-Rule" id="MF_02087"/>
    </source>
</evidence>
<dbReference type="InterPro" id="IPR029066">
    <property type="entry name" value="PLP-binding_barrel"/>
</dbReference>
<dbReference type="Pfam" id="PF01168">
    <property type="entry name" value="Ala_racemase_N"/>
    <property type="match status" value="1"/>
</dbReference>
<comment type="similarity">
    <text evidence="2 4">Belongs to the pyridoxal phosphate-binding protein YggS/PROSC family.</text>
</comment>
<proteinExistence type="inferred from homology"/>
<dbReference type="AlphaFoldDB" id="A0A933WAF5"/>
<dbReference type="SUPFAM" id="SSF51419">
    <property type="entry name" value="PLP-binding barrel"/>
    <property type="match status" value="1"/>
</dbReference>
<feature type="domain" description="Alanine racemase N-terminal" evidence="5">
    <location>
        <begin position="5"/>
        <end position="224"/>
    </location>
</feature>
<evidence type="ECO:0000313" key="6">
    <source>
        <dbReference type="EMBL" id="MBI5170966.1"/>
    </source>
</evidence>
<evidence type="ECO:0000256" key="1">
    <source>
        <dbReference type="ARBA" id="ARBA00022898"/>
    </source>
</evidence>
<dbReference type="FunFam" id="3.20.20.10:FF:000018">
    <property type="entry name" value="Pyridoxal phosphate homeostasis protein"/>
    <property type="match status" value="1"/>
</dbReference>
<dbReference type="HAMAP" id="MF_02087">
    <property type="entry name" value="PLP_homeostasis"/>
    <property type="match status" value="1"/>
</dbReference>
<keyword evidence="1 2" id="KW-0663">Pyridoxal phosphate</keyword>